<organism evidence="1 2">
    <name type="scientific">Dethiosulfovibrio salsuginis</name>
    <dbReference type="NCBI Taxonomy" id="561720"/>
    <lineage>
        <taxon>Bacteria</taxon>
        <taxon>Thermotogati</taxon>
        <taxon>Synergistota</taxon>
        <taxon>Synergistia</taxon>
        <taxon>Synergistales</taxon>
        <taxon>Dethiosulfovibrionaceae</taxon>
        <taxon>Dethiosulfovibrio</taxon>
    </lineage>
</organism>
<name>A0A1X7J707_9BACT</name>
<dbReference type="STRING" id="561720.SAMN06275492_10913"/>
<accession>A0A1X7J707</accession>
<evidence type="ECO:0000313" key="2">
    <source>
        <dbReference type="Proteomes" id="UP000193355"/>
    </source>
</evidence>
<proteinExistence type="predicted"/>
<reference evidence="2" key="1">
    <citation type="submission" date="2017-04" db="EMBL/GenBank/DDBJ databases">
        <authorList>
            <person name="Varghese N."/>
            <person name="Submissions S."/>
        </authorList>
    </citation>
    <scope>NUCLEOTIDE SEQUENCE [LARGE SCALE GENOMIC DNA]</scope>
    <source>
        <strain evidence="2">USBA 82</strain>
    </source>
</reference>
<keyword evidence="2" id="KW-1185">Reference proteome</keyword>
<dbReference type="RefSeq" id="WP_085544238.1">
    <property type="nucleotide sequence ID" value="NZ_FXBB01000009.1"/>
</dbReference>
<dbReference type="AlphaFoldDB" id="A0A1X7J707"/>
<gene>
    <name evidence="1" type="ORF">SAMN06275492_10913</name>
</gene>
<dbReference type="Proteomes" id="UP000193355">
    <property type="component" value="Unassembled WGS sequence"/>
</dbReference>
<sequence>MLSPAVDSLCVHIWSHWESIIDSMALLAEYRDKTTGGHIQRTKGYFRLIMEKSGGFDLYPSEDLSLVCHSADVYDALAQSYTRPACSVRIASEGTSCAPSAWGDVLSPHSYYTTAGRVYGLWATSERSLRGLEFLDIT</sequence>
<protein>
    <submittedName>
        <fullName evidence="1">Uncharacterized protein</fullName>
    </submittedName>
</protein>
<evidence type="ECO:0000313" key="1">
    <source>
        <dbReference type="EMBL" id="SMG23290.1"/>
    </source>
</evidence>
<dbReference type="EMBL" id="FXBB01000009">
    <property type="protein sequence ID" value="SMG23290.1"/>
    <property type="molecule type" value="Genomic_DNA"/>
</dbReference>